<dbReference type="GO" id="GO:0008270">
    <property type="term" value="F:zinc ion binding"/>
    <property type="evidence" value="ECO:0007669"/>
    <property type="project" value="UniProtKB-KW"/>
</dbReference>
<dbReference type="OrthoDB" id="2020539at2759"/>
<feature type="compositionally biased region" description="Basic and acidic residues" evidence="3">
    <location>
        <begin position="253"/>
        <end position="262"/>
    </location>
</feature>
<organism evidence="5 6">
    <name type="scientific">Microthlaspi erraticum</name>
    <dbReference type="NCBI Taxonomy" id="1685480"/>
    <lineage>
        <taxon>Eukaryota</taxon>
        <taxon>Viridiplantae</taxon>
        <taxon>Streptophyta</taxon>
        <taxon>Embryophyta</taxon>
        <taxon>Tracheophyta</taxon>
        <taxon>Spermatophyta</taxon>
        <taxon>Magnoliopsida</taxon>
        <taxon>eudicotyledons</taxon>
        <taxon>Gunneridae</taxon>
        <taxon>Pentapetalae</taxon>
        <taxon>rosids</taxon>
        <taxon>malvids</taxon>
        <taxon>Brassicales</taxon>
        <taxon>Brassicaceae</taxon>
        <taxon>Coluteocarpeae</taxon>
        <taxon>Microthlaspi</taxon>
    </lineage>
</organism>
<feature type="region of interest" description="Disordered" evidence="3">
    <location>
        <begin position="396"/>
        <end position="526"/>
    </location>
</feature>
<keyword evidence="1" id="KW-0862">Zinc</keyword>
<dbReference type="PANTHER" id="PTHR34210">
    <property type="entry name" value="OS01G0252900 PROTEIN"/>
    <property type="match status" value="1"/>
</dbReference>
<dbReference type="PROSITE" id="PS50158">
    <property type="entry name" value="ZF_CCHC"/>
    <property type="match status" value="1"/>
</dbReference>
<dbReference type="PANTHER" id="PTHR34210:SF3">
    <property type="entry name" value="CCHC-TYPE DOMAIN-CONTAINING PROTEIN"/>
    <property type="match status" value="1"/>
</dbReference>
<evidence type="ECO:0000256" key="1">
    <source>
        <dbReference type="PROSITE-ProRule" id="PRU00047"/>
    </source>
</evidence>
<dbReference type="Proteomes" id="UP000467841">
    <property type="component" value="Unassembled WGS sequence"/>
</dbReference>
<accession>A0A6D2ISB4</accession>
<evidence type="ECO:0000313" key="6">
    <source>
        <dbReference type="Proteomes" id="UP000467841"/>
    </source>
</evidence>
<feature type="compositionally biased region" description="Low complexity" evidence="3">
    <location>
        <begin position="417"/>
        <end position="426"/>
    </location>
</feature>
<dbReference type="AlphaFoldDB" id="A0A6D2ISB4"/>
<keyword evidence="2" id="KW-0175">Coiled coil</keyword>
<feature type="region of interest" description="Disordered" evidence="3">
    <location>
        <begin position="603"/>
        <end position="698"/>
    </location>
</feature>
<dbReference type="EMBL" id="CACVBM020001096">
    <property type="protein sequence ID" value="CAA7030538.1"/>
    <property type="molecule type" value="Genomic_DNA"/>
</dbReference>
<feature type="compositionally biased region" description="Polar residues" evidence="3">
    <location>
        <begin position="616"/>
        <end position="627"/>
    </location>
</feature>
<keyword evidence="1" id="KW-0479">Metal-binding</keyword>
<feature type="compositionally biased region" description="Basic and acidic residues" evidence="3">
    <location>
        <begin position="443"/>
        <end position="462"/>
    </location>
</feature>
<name>A0A6D2ISB4_9BRAS</name>
<protein>
    <recommendedName>
        <fullName evidence="4">CCHC-type domain-containing protein</fullName>
    </recommendedName>
</protein>
<evidence type="ECO:0000256" key="2">
    <source>
        <dbReference type="SAM" id="Coils"/>
    </source>
</evidence>
<gene>
    <name evidence="5" type="ORF">MERR_LOCUS17773</name>
</gene>
<keyword evidence="1" id="KW-0863">Zinc-finger</keyword>
<evidence type="ECO:0000256" key="3">
    <source>
        <dbReference type="SAM" id="MobiDB-lite"/>
    </source>
</evidence>
<dbReference type="InterPro" id="IPR001878">
    <property type="entry name" value="Znf_CCHC"/>
</dbReference>
<evidence type="ECO:0000259" key="4">
    <source>
        <dbReference type="PROSITE" id="PS50158"/>
    </source>
</evidence>
<comment type="caution">
    <text evidence="5">The sequence shown here is derived from an EMBL/GenBank/DDBJ whole genome shotgun (WGS) entry which is preliminary data.</text>
</comment>
<feature type="domain" description="CCHC-type" evidence="4">
    <location>
        <begin position="311"/>
        <end position="326"/>
    </location>
</feature>
<feature type="region of interest" description="Disordered" evidence="3">
    <location>
        <begin position="253"/>
        <end position="281"/>
    </location>
</feature>
<sequence>MENNSESALEEFQSDQELRVNVMKNIIASFNCQIHHEIIKEKIGFAVWMIGEYSSSISDIEDGLSAIKRSIGELPFPNNPPTNDHNNNVHTCLWFEECRRKLLIQGDMKLQIQIAIALTKLTDKLTDVVSIYQERRERTESAMLIASMQLLPKPVNLGRLTTAFYSGELRRCIKSISHRDVELKRACDKESGEKLISLLTKKLHDDEQRYLCDQALFQFMESNKSDPELDDDFSEIYKEYTGPLSTVTNNIQEKEKPIKQPEEACDEEEQQLPDPNSVPTDFTSREAKVWEAKSKATERNWKKRKEEEMICKICGESGHFTQGCPSTLGANRKSQEFLERVPARDKNVRALFTEKVIERIEKETGCKIKMDEKFLIVSGKDRLILRKGVDAVHKVKEDGEVKTSSASHRSRSRSPRRVSVGPPRAARNSEPQRQHHPPPSHGFSERPGRQDRFMENRVRENQRNASRGSPQAYGSERARSRSTHSKSPGRPRYSGWDKPYDRQKPEVSGYRSERWDQERMVGGSSDVQVSHQFERPAFPQTLEELELEYTRDAMELAKKREKEEDEENNKHRETMRELRESYMKKLGGLRGLNAEQWEEFLQQDAQRRQQQARQQSSGLSYGSNNYRQFPPYADQFDDGYSANPPPPYGGNNVPMDSEGRYPNHVKNYSSRHEDNNYGSGFQRQRREDYGKPYNNHRY</sequence>
<feature type="compositionally biased region" description="Basic and acidic residues" evidence="3">
    <location>
        <begin position="498"/>
        <end position="519"/>
    </location>
</feature>
<dbReference type="GO" id="GO:0003676">
    <property type="term" value="F:nucleic acid binding"/>
    <property type="evidence" value="ECO:0007669"/>
    <property type="project" value="InterPro"/>
</dbReference>
<proteinExistence type="predicted"/>
<feature type="coiled-coil region" evidence="2">
    <location>
        <begin position="542"/>
        <end position="581"/>
    </location>
</feature>
<feature type="compositionally biased region" description="Basic residues" evidence="3">
    <location>
        <begin position="480"/>
        <end position="489"/>
    </location>
</feature>
<keyword evidence="6" id="KW-1185">Reference proteome</keyword>
<dbReference type="InterPro" id="IPR036875">
    <property type="entry name" value="Znf_CCHC_sf"/>
</dbReference>
<reference evidence="5" key="1">
    <citation type="submission" date="2020-01" db="EMBL/GenBank/DDBJ databases">
        <authorList>
            <person name="Mishra B."/>
        </authorList>
    </citation>
    <scope>NUCLEOTIDE SEQUENCE [LARGE SCALE GENOMIC DNA]</scope>
</reference>
<evidence type="ECO:0000313" key="5">
    <source>
        <dbReference type="EMBL" id="CAA7030538.1"/>
    </source>
</evidence>
<feature type="compositionally biased region" description="Low complexity" evidence="3">
    <location>
        <begin position="603"/>
        <end position="615"/>
    </location>
</feature>
<dbReference type="SUPFAM" id="SSF57756">
    <property type="entry name" value="Retrovirus zinc finger-like domains"/>
    <property type="match status" value="1"/>
</dbReference>